<dbReference type="InterPro" id="IPR016039">
    <property type="entry name" value="Thiolase-like"/>
</dbReference>
<dbReference type="Pfam" id="PF02803">
    <property type="entry name" value="Thiolase_C"/>
    <property type="match status" value="1"/>
</dbReference>
<dbReference type="Proteomes" id="UP001499938">
    <property type="component" value="Unassembled WGS sequence"/>
</dbReference>
<comment type="similarity">
    <text evidence="1 4">Belongs to the thiolase-like superfamily. Thiolase family.</text>
</comment>
<proteinExistence type="inferred from homology"/>
<dbReference type="Pfam" id="PF00108">
    <property type="entry name" value="Thiolase_N"/>
    <property type="match status" value="1"/>
</dbReference>
<dbReference type="Gene3D" id="3.40.47.10">
    <property type="match status" value="2"/>
</dbReference>
<dbReference type="PIRSF" id="PIRSF000429">
    <property type="entry name" value="Ac-CoA_Ac_transf"/>
    <property type="match status" value="1"/>
</dbReference>
<evidence type="ECO:0000313" key="9">
    <source>
        <dbReference type="Proteomes" id="UP001499938"/>
    </source>
</evidence>
<accession>A0ABN2LB10</accession>
<dbReference type="InterPro" id="IPR002155">
    <property type="entry name" value="Thiolase"/>
</dbReference>
<sequence length="372" mass="37430">MSAVIVAARRTPIATAGRALAAYSAADLGAAALQAVCRDLTALVPRPPAEIVLGNCMGPGGNVARVAALQAGLPWETGALTIDRQCASGLSAIELAARLVADDHWPVLAGGTESASTAPWRCWPPADGAGPVRYERAPFAPPPLDVDMGLAADLLAEDAGVSRERQDAYAARSHALAVAAAASGEYAAELVPLPELLADDRPRAGLSPDKLGRFGPIFRPNGTVTVGNSCPISDGAAVVAVVPETSGLPGLRVLAAASAGVDPTRPGLGIVPAVRVALGRAGLTLDDVDVIEFNEAFAGQVLGCCDALALDPERVCRSGGALALGHPWGASGAVLVTRLFTQLVRQGRGRVGLAAIAAGGGQGTALVVEVVG</sequence>
<evidence type="ECO:0000256" key="4">
    <source>
        <dbReference type="RuleBase" id="RU003557"/>
    </source>
</evidence>
<dbReference type="NCBIfam" id="TIGR01930">
    <property type="entry name" value="AcCoA-C-Actrans"/>
    <property type="match status" value="1"/>
</dbReference>
<dbReference type="RefSeq" id="WP_344080425.1">
    <property type="nucleotide sequence ID" value="NZ_BAAAPO010000006.1"/>
</dbReference>
<evidence type="ECO:0000313" key="8">
    <source>
        <dbReference type="EMBL" id="GAA1781567.1"/>
    </source>
</evidence>
<evidence type="ECO:0000256" key="1">
    <source>
        <dbReference type="ARBA" id="ARBA00010982"/>
    </source>
</evidence>
<keyword evidence="3 4" id="KW-0012">Acyltransferase</keyword>
<comment type="caution">
    <text evidence="8">The sequence shown here is derived from an EMBL/GenBank/DDBJ whole genome shotgun (WGS) entry which is preliminary data.</text>
</comment>
<dbReference type="PANTHER" id="PTHR18919:SF134">
    <property type="entry name" value="BETA-KETOACYL COA THIOLASE FADA3-RELATED"/>
    <property type="match status" value="1"/>
</dbReference>
<keyword evidence="5" id="KW-0732">Signal</keyword>
<gene>
    <name evidence="8" type="ORF">GCM10009811_03730</name>
</gene>
<feature type="domain" description="Thiolase N-terminal" evidence="6">
    <location>
        <begin position="4"/>
        <end position="244"/>
    </location>
</feature>
<feature type="signal peptide" evidence="5">
    <location>
        <begin position="1"/>
        <end position="21"/>
    </location>
</feature>
<keyword evidence="9" id="KW-1185">Reference proteome</keyword>
<evidence type="ECO:0000259" key="6">
    <source>
        <dbReference type="Pfam" id="PF00108"/>
    </source>
</evidence>
<evidence type="ECO:0000259" key="7">
    <source>
        <dbReference type="Pfam" id="PF02803"/>
    </source>
</evidence>
<dbReference type="InterPro" id="IPR020617">
    <property type="entry name" value="Thiolase_C"/>
</dbReference>
<dbReference type="PANTHER" id="PTHR18919">
    <property type="entry name" value="ACETYL-COA C-ACYLTRANSFERASE"/>
    <property type="match status" value="1"/>
</dbReference>
<keyword evidence="2 4" id="KW-0808">Transferase</keyword>
<dbReference type="CDD" id="cd00751">
    <property type="entry name" value="thiolase"/>
    <property type="match status" value="1"/>
</dbReference>
<feature type="chain" id="PRO_5046217747" evidence="5">
    <location>
        <begin position="22"/>
        <end position="372"/>
    </location>
</feature>
<organism evidence="8 9">
    <name type="scientific">Nostocoides veronense</name>
    <dbReference type="NCBI Taxonomy" id="330836"/>
    <lineage>
        <taxon>Bacteria</taxon>
        <taxon>Bacillati</taxon>
        <taxon>Actinomycetota</taxon>
        <taxon>Actinomycetes</taxon>
        <taxon>Micrococcales</taxon>
        <taxon>Intrasporangiaceae</taxon>
        <taxon>Nostocoides</taxon>
    </lineage>
</organism>
<name>A0ABN2LB10_9MICO</name>
<dbReference type="InterPro" id="IPR020616">
    <property type="entry name" value="Thiolase_N"/>
</dbReference>
<dbReference type="EMBL" id="BAAAPO010000006">
    <property type="protein sequence ID" value="GAA1781567.1"/>
    <property type="molecule type" value="Genomic_DNA"/>
</dbReference>
<dbReference type="SUPFAM" id="SSF53901">
    <property type="entry name" value="Thiolase-like"/>
    <property type="match status" value="2"/>
</dbReference>
<reference evidence="8 9" key="1">
    <citation type="journal article" date="2019" name="Int. J. Syst. Evol. Microbiol.">
        <title>The Global Catalogue of Microorganisms (GCM) 10K type strain sequencing project: providing services to taxonomists for standard genome sequencing and annotation.</title>
        <authorList>
            <consortium name="The Broad Institute Genomics Platform"/>
            <consortium name="The Broad Institute Genome Sequencing Center for Infectious Disease"/>
            <person name="Wu L."/>
            <person name="Ma J."/>
        </authorList>
    </citation>
    <scope>NUCLEOTIDE SEQUENCE [LARGE SCALE GENOMIC DNA]</scope>
    <source>
        <strain evidence="8 9">JCM 15592</strain>
    </source>
</reference>
<evidence type="ECO:0000256" key="3">
    <source>
        <dbReference type="ARBA" id="ARBA00023315"/>
    </source>
</evidence>
<protein>
    <submittedName>
        <fullName evidence="8">Thiolase family protein</fullName>
    </submittedName>
</protein>
<evidence type="ECO:0000256" key="2">
    <source>
        <dbReference type="ARBA" id="ARBA00022679"/>
    </source>
</evidence>
<feature type="domain" description="Thiolase C-terminal" evidence="7">
    <location>
        <begin position="253"/>
        <end position="369"/>
    </location>
</feature>
<evidence type="ECO:0000256" key="5">
    <source>
        <dbReference type="SAM" id="SignalP"/>
    </source>
</evidence>